<keyword evidence="7" id="KW-0418">Kinase</keyword>
<keyword evidence="16" id="KW-1185">Reference proteome</keyword>
<feature type="transmembrane region" description="Helical" evidence="14">
    <location>
        <begin position="209"/>
        <end position="230"/>
    </location>
</feature>
<feature type="transmembrane region" description="Helical" evidence="14">
    <location>
        <begin position="74"/>
        <end position="95"/>
    </location>
</feature>
<keyword evidence="4" id="KW-0934">Plastid</keyword>
<dbReference type="GO" id="GO:0010276">
    <property type="term" value="F:phytol kinase activity"/>
    <property type="evidence" value="ECO:0007669"/>
    <property type="project" value="UniProtKB-EC"/>
</dbReference>
<dbReference type="PANTHER" id="PTHR32523">
    <property type="entry name" value="PHYTOL KINASE 1, CHLOROPLASTIC"/>
    <property type="match status" value="1"/>
</dbReference>
<keyword evidence="3" id="KW-0150">Chloroplast</keyword>
<evidence type="ECO:0000256" key="9">
    <source>
        <dbReference type="ARBA" id="ARBA00022989"/>
    </source>
</evidence>
<evidence type="ECO:0000256" key="3">
    <source>
        <dbReference type="ARBA" id="ARBA00022528"/>
    </source>
</evidence>
<keyword evidence="10 14" id="KW-0472">Membrane</keyword>
<evidence type="ECO:0000256" key="8">
    <source>
        <dbReference type="ARBA" id="ARBA00022946"/>
    </source>
</evidence>
<dbReference type="PANTHER" id="PTHR32523:SF8">
    <property type="entry name" value="DOLICHOL KINASE"/>
    <property type="match status" value="1"/>
</dbReference>
<comment type="pathway">
    <text evidence="11">Cofactor biosynthesis; tocopherol biosynthesis.</text>
</comment>
<gene>
    <name evidence="15" type="ORF">FNV43_RR25225</name>
</gene>
<evidence type="ECO:0000313" key="16">
    <source>
        <dbReference type="Proteomes" id="UP000796880"/>
    </source>
</evidence>
<dbReference type="EC" id="2.7.1.182" evidence="12"/>
<evidence type="ECO:0000256" key="7">
    <source>
        <dbReference type="ARBA" id="ARBA00022777"/>
    </source>
</evidence>
<keyword evidence="8" id="KW-0809">Transit peptide</keyword>
<reference evidence="15" key="1">
    <citation type="submission" date="2020-03" db="EMBL/GenBank/DDBJ databases">
        <title>A high-quality chromosome-level genome assembly of a woody plant with both climbing and erect habits, Rhamnella rubrinervis.</title>
        <authorList>
            <person name="Lu Z."/>
            <person name="Yang Y."/>
            <person name="Zhu X."/>
            <person name="Sun Y."/>
        </authorList>
    </citation>
    <scope>NUCLEOTIDE SEQUENCE</scope>
    <source>
        <strain evidence="15">BYM</strain>
        <tissue evidence="15">Leaf</tissue>
    </source>
</reference>
<comment type="subcellular location">
    <subcellularLocation>
        <location evidence="1">Plastid</location>
        <location evidence="1">Chloroplast membrane</location>
        <topology evidence="1">Multi-pass membrane protein</topology>
    </subcellularLocation>
</comment>
<proteinExistence type="inferred from homology"/>
<keyword evidence="9 14" id="KW-1133">Transmembrane helix</keyword>
<comment type="catalytic activity">
    <reaction evidence="13">
        <text>phytol + CTP = phytyl phosphate + CDP + H(+)</text>
        <dbReference type="Rhea" id="RHEA:38055"/>
        <dbReference type="ChEBI" id="CHEBI:15378"/>
        <dbReference type="ChEBI" id="CHEBI:17327"/>
        <dbReference type="ChEBI" id="CHEBI:37563"/>
        <dbReference type="ChEBI" id="CHEBI:58069"/>
        <dbReference type="ChEBI" id="CHEBI:75483"/>
        <dbReference type="EC" id="2.7.1.182"/>
    </reaction>
</comment>
<sequence>MIFISFTSHLPANFSILRPPLRLSTTTTTTATTLHFHPYSRHRFLYRAPQLRPLRPSLSPCALRAGAGDLIHDAGATGLVLAGAYALVFIFDNLTQRNLIQQNSNSIGARCFASLVPLVNCLRLVVHGLQLVDDKGLVKSVTREGNPKELLRGPLYYVLILILSALMFWRESPVGVISLAMMCGGDGVADIMGRNFGSTKIPYNPSKSWAGSISMFVFGFLVSVGMLYYYSALGYLELDWAMTVQRVALVSLVATVVESLPITKVIDDNISVPLASMATAFLSFGF</sequence>
<name>A0A8K0DZL3_9ROSA</name>
<comment type="caution">
    <text evidence="15">The sequence shown here is derived from an EMBL/GenBank/DDBJ whole genome shotgun (WGS) entry which is preliminary data.</text>
</comment>
<keyword evidence="6 14" id="KW-0812">Transmembrane</keyword>
<organism evidence="15 16">
    <name type="scientific">Rhamnella rubrinervis</name>
    <dbReference type="NCBI Taxonomy" id="2594499"/>
    <lineage>
        <taxon>Eukaryota</taxon>
        <taxon>Viridiplantae</taxon>
        <taxon>Streptophyta</taxon>
        <taxon>Embryophyta</taxon>
        <taxon>Tracheophyta</taxon>
        <taxon>Spermatophyta</taxon>
        <taxon>Magnoliopsida</taxon>
        <taxon>eudicotyledons</taxon>
        <taxon>Gunneridae</taxon>
        <taxon>Pentapetalae</taxon>
        <taxon>rosids</taxon>
        <taxon>fabids</taxon>
        <taxon>Rosales</taxon>
        <taxon>Rhamnaceae</taxon>
        <taxon>rhamnoid group</taxon>
        <taxon>Rhamneae</taxon>
        <taxon>Rhamnella</taxon>
    </lineage>
</organism>
<dbReference type="OrthoDB" id="5673at2759"/>
<dbReference type="AlphaFoldDB" id="A0A8K0DZL3"/>
<evidence type="ECO:0000256" key="14">
    <source>
        <dbReference type="SAM" id="Phobius"/>
    </source>
</evidence>
<dbReference type="Proteomes" id="UP000796880">
    <property type="component" value="Unassembled WGS sequence"/>
</dbReference>
<evidence type="ECO:0000256" key="11">
    <source>
        <dbReference type="ARBA" id="ARBA00024015"/>
    </source>
</evidence>
<dbReference type="GO" id="GO:0010189">
    <property type="term" value="P:vitamin E biosynthetic process"/>
    <property type="evidence" value="ECO:0007669"/>
    <property type="project" value="TreeGrafter"/>
</dbReference>
<feature type="transmembrane region" description="Helical" evidence="14">
    <location>
        <begin position="150"/>
        <end position="169"/>
    </location>
</feature>
<comment type="similarity">
    <text evidence="2">Belongs to the polyprenol kinase family.</text>
</comment>
<evidence type="ECO:0000256" key="2">
    <source>
        <dbReference type="ARBA" id="ARBA00010794"/>
    </source>
</evidence>
<keyword evidence="5" id="KW-0808">Transferase</keyword>
<dbReference type="EMBL" id="VOIH02000011">
    <property type="protein sequence ID" value="KAF3434122.1"/>
    <property type="molecule type" value="Genomic_DNA"/>
</dbReference>
<evidence type="ECO:0000256" key="13">
    <source>
        <dbReference type="ARBA" id="ARBA00048889"/>
    </source>
</evidence>
<dbReference type="InterPro" id="IPR039606">
    <property type="entry name" value="Phytol/farnesol_kinase"/>
</dbReference>
<evidence type="ECO:0000256" key="1">
    <source>
        <dbReference type="ARBA" id="ARBA00004508"/>
    </source>
</evidence>
<dbReference type="GO" id="GO:0031969">
    <property type="term" value="C:chloroplast membrane"/>
    <property type="evidence" value="ECO:0007669"/>
    <property type="project" value="UniProtKB-SubCell"/>
</dbReference>
<protein>
    <recommendedName>
        <fullName evidence="12">phytol kinase</fullName>
        <ecNumber evidence="12">2.7.1.182</ecNumber>
    </recommendedName>
</protein>
<evidence type="ECO:0000313" key="15">
    <source>
        <dbReference type="EMBL" id="KAF3434122.1"/>
    </source>
</evidence>
<evidence type="ECO:0000256" key="12">
    <source>
        <dbReference type="ARBA" id="ARBA00039024"/>
    </source>
</evidence>
<evidence type="ECO:0000256" key="4">
    <source>
        <dbReference type="ARBA" id="ARBA00022640"/>
    </source>
</evidence>
<evidence type="ECO:0000256" key="10">
    <source>
        <dbReference type="ARBA" id="ARBA00023136"/>
    </source>
</evidence>
<accession>A0A8K0DZL3</accession>
<evidence type="ECO:0000256" key="5">
    <source>
        <dbReference type="ARBA" id="ARBA00022679"/>
    </source>
</evidence>
<evidence type="ECO:0000256" key="6">
    <source>
        <dbReference type="ARBA" id="ARBA00022692"/>
    </source>
</evidence>